<evidence type="ECO:0000256" key="2">
    <source>
        <dbReference type="ARBA" id="ARBA00023012"/>
    </source>
</evidence>
<feature type="domain" description="Response regulatory" evidence="5">
    <location>
        <begin position="9"/>
        <end position="118"/>
    </location>
</feature>
<dbReference type="RefSeq" id="WP_247233621.1">
    <property type="nucleotide sequence ID" value="NZ_JALKHS010000011.1"/>
</dbReference>
<organism evidence="6 7">
    <name type="scientific">Sphingobium agri</name>
    <dbReference type="NCBI Taxonomy" id="2933566"/>
    <lineage>
        <taxon>Bacteria</taxon>
        <taxon>Pseudomonadati</taxon>
        <taxon>Pseudomonadota</taxon>
        <taxon>Alphaproteobacteria</taxon>
        <taxon>Sphingomonadales</taxon>
        <taxon>Sphingomonadaceae</taxon>
        <taxon>Sphingobium</taxon>
    </lineage>
</organism>
<dbReference type="Pfam" id="PF00072">
    <property type="entry name" value="Response_reg"/>
    <property type="match status" value="1"/>
</dbReference>
<dbReference type="InterPro" id="IPR039420">
    <property type="entry name" value="WalR-like"/>
</dbReference>
<dbReference type="InterPro" id="IPR011006">
    <property type="entry name" value="CheY-like_superfamily"/>
</dbReference>
<dbReference type="SUPFAM" id="SSF52172">
    <property type="entry name" value="CheY-like"/>
    <property type="match status" value="1"/>
</dbReference>
<dbReference type="PROSITE" id="PS50110">
    <property type="entry name" value="RESPONSE_REGULATORY"/>
    <property type="match status" value="1"/>
</dbReference>
<dbReference type="PANTHER" id="PTHR48111:SF40">
    <property type="entry name" value="PHOSPHATE REGULON TRANSCRIPTIONAL REGULATORY PROTEIN PHOB"/>
    <property type="match status" value="1"/>
</dbReference>
<name>A0ABT0E054_9SPHN</name>
<feature type="modified residue" description="4-aspartylphosphate" evidence="4">
    <location>
        <position position="58"/>
    </location>
</feature>
<evidence type="ECO:0000256" key="4">
    <source>
        <dbReference type="PROSITE-ProRule" id="PRU00169"/>
    </source>
</evidence>
<accession>A0ABT0E054</accession>
<protein>
    <submittedName>
        <fullName evidence="6">Response regulator</fullName>
    </submittedName>
</protein>
<dbReference type="Gene3D" id="3.40.50.2300">
    <property type="match status" value="1"/>
</dbReference>
<evidence type="ECO:0000256" key="1">
    <source>
        <dbReference type="ARBA" id="ARBA00022553"/>
    </source>
</evidence>
<evidence type="ECO:0000256" key="3">
    <source>
        <dbReference type="ARBA" id="ARBA00023125"/>
    </source>
</evidence>
<keyword evidence="1 4" id="KW-0597">Phosphoprotein</keyword>
<keyword evidence="3" id="KW-0238">DNA-binding</keyword>
<dbReference type="SMART" id="SM00448">
    <property type="entry name" value="REC"/>
    <property type="match status" value="1"/>
</dbReference>
<reference evidence="6 7" key="1">
    <citation type="submission" date="2022-04" db="EMBL/GenBank/DDBJ databases">
        <authorList>
            <person name="Huq M.A."/>
        </authorList>
    </citation>
    <scope>NUCLEOTIDE SEQUENCE [LARGE SCALE GENOMIC DNA]</scope>
    <source>
        <strain evidence="6 7">MAH-33</strain>
    </source>
</reference>
<dbReference type="InterPro" id="IPR001789">
    <property type="entry name" value="Sig_transdc_resp-reg_receiver"/>
</dbReference>
<dbReference type="Proteomes" id="UP001203512">
    <property type="component" value="Unassembled WGS sequence"/>
</dbReference>
<keyword evidence="2" id="KW-0902">Two-component regulatory system</keyword>
<sequence>MTEGLTGKRILIIEDEYLIATDLKRALTDAGAIVVGPAGTMEAAQMLAEEDIDLALLDVNLDGEHSYPLANRLRDRSVPFAFLTGYDEWALPPAYREVPRLGKPFAMAQLINELTALSPADQT</sequence>
<gene>
    <name evidence="6" type="ORF">MU848_14310</name>
</gene>
<evidence type="ECO:0000259" key="5">
    <source>
        <dbReference type="PROSITE" id="PS50110"/>
    </source>
</evidence>
<dbReference type="EMBL" id="JALKHS010000011">
    <property type="protein sequence ID" value="MCK0532759.1"/>
    <property type="molecule type" value="Genomic_DNA"/>
</dbReference>
<proteinExistence type="predicted"/>
<keyword evidence="7" id="KW-1185">Reference proteome</keyword>
<comment type="caution">
    <text evidence="6">The sequence shown here is derived from an EMBL/GenBank/DDBJ whole genome shotgun (WGS) entry which is preliminary data.</text>
</comment>
<evidence type="ECO:0000313" key="6">
    <source>
        <dbReference type="EMBL" id="MCK0532759.1"/>
    </source>
</evidence>
<dbReference type="PANTHER" id="PTHR48111">
    <property type="entry name" value="REGULATOR OF RPOS"/>
    <property type="match status" value="1"/>
</dbReference>
<evidence type="ECO:0000313" key="7">
    <source>
        <dbReference type="Proteomes" id="UP001203512"/>
    </source>
</evidence>